<dbReference type="SUPFAM" id="SSF56059">
    <property type="entry name" value="Glutathione synthetase ATP-binding domain-like"/>
    <property type="match status" value="1"/>
</dbReference>
<evidence type="ECO:0008006" key="3">
    <source>
        <dbReference type="Google" id="ProtNLM"/>
    </source>
</evidence>
<dbReference type="RefSeq" id="WP_084122226.1">
    <property type="nucleotide sequence ID" value="NZ_LT838813.1"/>
</dbReference>
<evidence type="ECO:0000313" key="1">
    <source>
        <dbReference type="EMBL" id="SMD45420.1"/>
    </source>
</evidence>
<organism evidence="1 2">
    <name type="scientific">Aquiflexum balticum DSM 16537</name>
    <dbReference type="NCBI Taxonomy" id="758820"/>
    <lineage>
        <taxon>Bacteria</taxon>
        <taxon>Pseudomonadati</taxon>
        <taxon>Bacteroidota</taxon>
        <taxon>Cytophagia</taxon>
        <taxon>Cytophagales</taxon>
        <taxon>Cyclobacteriaceae</taxon>
        <taxon>Aquiflexum</taxon>
    </lineage>
</organism>
<reference evidence="2" key="1">
    <citation type="submission" date="2017-04" db="EMBL/GenBank/DDBJ databases">
        <authorList>
            <person name="Varghese N."/>
            <person name="Submissions S."/>
        </authorList>
    </citation>
    <scope>NUCLEOTIDE SEQUENCE [LARGE SCALE GENOMIC DNA]</scope>
    <source>
        <strain evidence="2">DSM 16537</strain>
    </source>
</reference>
<keyword evidence="2" id="KW-1185">Reference proteome</keyword>
<proteinExistence type="predicted"/>
<dbReference type="Proteomes" id="UP000192333">
    <property type="component" value="Chromosome I"/>
</dbReference>
<dbReference type="AlphaFoldDB" id="A0A1W2H968"/>
<dbReference type="STRING" id="758820.SAMN00777080_4071"/>
<evidence type="ECO:0000313" key="2">
    <source>
        <dbReference type="Proteomes" id="UP000192333"/>
    </source>
</evidence>
<sequence>MAKCFALMGWSLPVIESMQKLNKPYVVVSFPDFEEYAKENDIPFVSYQFDEWSDTSNSLDLYEKLKPFNADVAVPLFEETVEWAGALNSIYRGDPRVLNRAFLFRNKAMMKRKALIGGLRVGLFEEVFNKDGVKSFMKRLNQANLQIEGEQDSWVHIKPFASAGTVGHRLLKSMQDIEDKCQESDFPCLAESHLPGTEFSCEAFIHGGKIRFLNITEYVKLGYSNFIPEGHHLNAKRDKIMKEMQKLVDLFGIEYGMIHPEWFLTENDELSFGEVACRIPGGHILELTGKAYDFDALAAFVLCHDPNLSEEELKEILPPLDARPKNFYGNVMIYPHKNVINKLEIPDELKEESYFLDHNLIPPYTNQKINSREGFGNHFGTVNFKGDDPDRMKELLLHYENVDFYH</sequence>
<accession>A0A1W2H968</accession>
<gene>
    <name evidence="1" type="ORF">SAMN00777080_4071</name>
</gene>
<name>A0A1W2H968_9BACT</name>
<dbReference type="OrthoDB" id="1195727at2"/>
<dbReference type="Gene3D" id="3.30.470.20">
    <property type="entry name" value="ATP-grasp fold, B domain"/>
    <property type="match status" value="1"/>
</dbReference>
<protein>
    <recommendedName>
        <fullName evidence="3">ATP-grasp domain-containing protein</fullName>
    </recommendedName>
</protein>
<dbReference type="EMBL" id="LT838813">
    <property type="protein sequence ID" value="SMD45420.1"/>
    <property type="molecule type" value="Genomic_DNA"/>
</dbReference>